<dbReference type="AlphaFoldDB" id="T0IDE6"/>
<dbReference type="EMBL" id="ATHL01000127">
    <property type="protein sequence ID" value="EQB09685.1"/>
    <property type="molecule type" value="Genomic_DNA"/>
</dbReference>
<comment type="caution">
    <text evidence="3">The sequence shown here is derived from an EMBL/GenBank/DDBJ whole genome shotgun (WGS) entry which is preliminary data.</text>
</comment>
<dbReference type="PATRIC" id="fig|1096930.3.peg.3739"/>
<organism evidence="3 4">
    <name type="scientific">Novosphingobium lindaniclasticum LE124</name>
    <dbReference type="NCBI Taxonomy" id="1096930"/>
    <lineage>
        <taxon>Bacteria</taxon>
        <taxon>Pseudomonadati</taxon>
        <taxon>Pseudomonadota</taxon>
        <taxon>Alphaproteobacteria</taxon>
        <taxon>Sphingomonadales</taxon>
        <taxon>Sphingomonadaceae</taxon>
        <taxon>Novosphingobium</taxon>
    </lineage>
</organism>
<evidence type="ECO:0000313" key="4">
    <source>
        <dbReference type="Proteomes" id="UP000015527"/>
    </source>
</evidence>
<proteinExistence type="predicted"/>
<name>T0IDE6_9SPHN</name>
<keyword evidence="4" id="KW-1185">Reference proteome</keyword>
<feature type="transmembrane region" description="Helical" evidence="2">
    <location>
        <begin position="45"/>
        <end position="66"/>
    </location>
</feature>
<feature type="region of interest" description="Disordered" evidence="1">
    <location>
        <begin position="1"/>
        <end position="23"/>
    </location>
</feature>
<evidence type="ECO:0000313" key="3">
    <source>
        <dbReference type="EMBL" id="EQB09685.1"/>
    </source>
</evidence>
<keyword evidence="2" id="KW-0812">Transmembrane</keyword>
<evidence type="ECO:0000256" key="2">
    <source>
        <dbReference type="SAM" id="Phobius"/>
    </source>
</evidence>
<gene>
    <name evidence="3" type="ORF">L284_18960</name>
</gene>
<protein>
    <submittedName>
        <fullName evidence="3">Uncharacterized protein</fullName>
    </submittedName>
</protein>
<reference evidence="3 4" key="1">
    <citation type="journal article" date="2013" name="Genome Announc.">
        <title>Genome Sequence of Novosphingobium lindaniclasticum LE124T, Isolated from a Hexachlorocyclohexane Dumpsite.</title>
        <authorList>
            <person name="Saxena A."/>
            <person name="Nayyar N."/>
            <person name="Sangwan N."/>
            <person name="Kumari R."/>
            <person name="Khurana J.P."/>
            <person name="Lal R."/>
        </authorList>
    </citation>
    <scope>NUCLEOTIDE SEQUENCE [LARGE SCALE GENOMIC DNA]</scope>
    <source>
        <strain evidence="3 4">LE124</strain>
    </source>
</reference>
<accession>T0IDE6</accession>
<evidence type="ECO:0000256" key="1">
    <source>
        <dbReference type="SAM" id="MobiDB-lite"/>
    </source>
</evidence>
<keyword evidence="2" id="KW-0472">Membrane</keyword>
<sequence>MLHIPSSQFRTVHAPQPARPDVRRSTLATCRDFWRTAPRGVRNDVLILTAVTPVLLAAFALLWIMVPA</sequence>
<feature type="compositionally biased region" description="Polar residues" evidence="1">
    <location>
        <begin position="1"/>
        <end position="10"/>
    </location>
</feature>
<dbReference type="Proteomes" id="UP000015527">
    <property type="component" value="Unassembled WGS sequence"/>
</dbReference>
<keyword evidence="2" id="KW-1133">Transmembrane helix</keyword>
<dbReference type="RefSeq" id="WP_021235541.1">
    <property type="nucleotide sequence ID" value="NZ_ATHL01000127.1"/>
</dbReference>